<evidence type="ECO:0000313" key="1">
    <source>
        <dbReference type="EMBL" id="KAH7984615.1"/>
    </source>
</evidence>
<proteinExistence type="predicted"/>
<gene>
    <name evidence="1" type="ORF">HPB52_023285</name>
</gene>
<keyword evidence="2" id="KW-1185">Reference proteome</keyword>
<organism evidence="1 2">
    <name type="scientific">Rhipicephalus sanguineus</name>
    <name type="common">Brown dog tick</name>
    <name type="synonym">Ixodes sanguineus</name>
    <dbReference type="NCBI Taxonomy" id="34632"/>
    <lineage>
        <taxon>Eukaryota</taxon>
        <taxon>Metazoa</taxon>
        <taxon>Ecdysozoa</taxon>
        <taxon>Arthropoda</taxon>
        <taxon>Chelicerata</taxon>
        <taxon>Arachnida</taxon>
        <taxon>Acari</taxon>
        <taxon>Parasitiformes</taxon>
        <taxon>Ixodida</taxon>
        <taxon>Ixodoidea</taxon>
        <taxon>Ixodidae</taxon>
        <taxon>Rhipicephalinae</taxon>
        <taxon>Rhipicephalus</taxon>
        <taxon>Rhipicephalus</taxon>
    </lineage>
</organism>
<reference evidence="1" key="1">
    <citation type="journal article" date="2020" name="Cell">
        <title>Large-Scale Comparative Analyses of Tick Genomes Elucidate Their Genetic Diversity and Vector Capacities.</title>
        <authorList>
            <consortium name="Tick Genome and Microbiome Consortium (TIGMIC)"/>
            <person name="Jia N."/>
            <person name="Wang J."/>
            <person name="Shi W."/>
            <person name="Du L."/>
            <person name="Sun Y."/>
            <person name="Zhan W."/>
            <person name="Jiang J.F."/>
            <person name="Wang Q."/>
            <person name="Zhang B."/>
            <person name="Ji P."/>
            <person name="Bell-Sakyi L."/>
            <person name="Cui X.M."/>
            <person name="Yuan T.T."/>
            <person name="Jiang B.G."/>
            <person name="Yang W.F."/>
            <person name="Lam T.T."/>
            <person name="Chang Q.C."/>
            <person name="Ding S.J."/>
            <person name="Wang X.J."/>
            <person name="Zhu J.G."/>
            <person name="Ruan X.D."/>
            <person name="Zhao L."/>
            <person name="Wei J.T."/>
            <person name="Ye R.Z."/>
            <person name="Que T.C."/>
            <person name="Du C.H."/>
            <person name="Zhou Y.H."/>
            <person name="Cheng J.X."/>
            <person name="Dai P.F."/>
            <person name="Guo W.B."/>
            <person name="Han X.H."/>
            <person name="Huang E.J."/>
            <person name="Li L.F."/>
            <person name="Wei W."/>
            <person name="Gao Y.C."/>
            <person name="Liu J.Z."/>
            <person name="Shao H.Z."/>
            <person name="Wang X."/>
            <person name="Wang C.C."/>
            <person name="Yang T.C."/>
            <person name="Huo Q.B."/>
            <person name="Li W."/>
            <person name="Chen H.Y."/>
            <person name="Chen S.E."/>
            <person name="Zhou L.G."/>
            <person name="Ni X.B."/>
            <person name="Tian J.H."/>
            <person name="Sheng Y."/>
            <person name="Liu T."/>
            <person name="Pan Y.S."/>
            <person name="Xia L.Y."/>
            <person name="Li J."/>
            <person name="Zhao F."/>
            <person name="Cao W.C."/>
        </authorList>
    </citation>
    <scope>NUCLEOTIDE SEQUENCE</scope>
    <source>
        <strain evidence="1">Rsan-2018</strain>
    </source>
</reference>
<name>A0A9D4YR21_RHISA</name>
<evidence type="ECO:0000313" key="2">
    <source>
        <dbReference type="Proteomes" id="UP000821837"/>
    </source>
</evidence>
<accession>A0A9D4YR21</accession>
<sequence length="75" mass="8314">MVQFLGHSLGHLHILSMRPYLGHLHGISMDLHHGLRMVLGLALSIAPLAHFVDPHLAWSWSVDLAVVYLATATNR</sequence>
<reference evidence="1" key="2">
    <citation type="submission" date="2021-09" db="EMBL/GenBank/DDBJ databases">
        <authorList>
            <person name="Jia N."/>
            <person name="Wang J."/>
            <person name="Shi W."/>
            <person name="Du L."/>
            <person name="Sun Y."/>
            <person name="Zhan W."/>
            <person name="Jiang J."/>
            <person name="Wang Q."/>
            <person name="Zhang B."/>
            <person name="Ji P."/>
            <person name="Sakyi L.B."/>
            <person name="Cui X."/>
            <person name="Yuan T."/>
            <person name="Jiang B."/>
            <person name="Yang W."/>
            <person name="Lam T.T.-Y."/>
            <person name="Chang Q."/>
            <person name="Ding S."/>
            <person name="Wang X."/>
            <person name="Zhu J."/>
            <person name="Ruan X."/>
            <person name="Zhao L."/>
            <person name="Wei J."/>
            <person name="Que T."/>
            <person name="Du C."/>
            <person name="Cheng J."/>
            <person name="Dai P."/>
            <person name="Han X."/>
            <person name="Huang E."/>
            <person name="Gao Y."/>
            <person name="Liu J."/>
            <person name="Shao H."/>
            <person name="Ye R."/>
            <person name="Li L."/>
            <person name="Wei W."/>
            <person name="Wang X."/>
            <person name="Wang C."/>
            <person name="Huo Q."/>
            <person name="Li W."/>
            <person name="Guo W."/>
            <person name="Chen H."/>
            <person name="Chen S."/>
            <person name="Zhou L."/>
            <person name="Zhou L."/>
            <person name="Ni X."/>
            <person name="Tian J."/>
            <person name="Zhou Y."/>
            <person name="Sheng Y."/>
            <person name="Liu T."/>
            <person name="Pan Y."/>
            <person name="Xia L."/>
            <person name="Li J."/>
            <person name="Zhao F."/>
            <person name="Cao W."/>
        </authorList>
    </citation>
    <scope>NUCLEOTIDE SEQUENCE</scope>
    <source>
        <strain evidence="1">Rsan-2018</strain>
        <tissue evidence="1">Larvae</tissue>
    </source>
</reference>
<protein>
    <submittedName>
        <fullName evidence="1">Uncharacterized protein</fullName>
    </submittedName>
</protein>
<comment type="caution">
    <text evidence="1">The sequence shown here is derived from an EMBL/GenBank/DDBJ whole genome shotgun (WGS) entry which is preliminary data.</text>
</comment>
<dbReference type="Proteomes" id="UP000821837">
    <property type="component" value="Chromosome 1"/>
</dbReference>
<dbReference type="AlphaFoldDB" id="A0A9D4YR21"/>
<dbReference type="EMBL" id="JABSTV010001245">
    <property type="protein sequence ID" value="KAH7984615.1"/>
    <property type="molecule type" value="Genomic_DNA"/>
</dbReference>